<comment type="similarity">
    <text evidence="1">Belongs to the DinB family.</text>
</comment>
<dbReference type="RefSeq" id="WP_341370332.1">
    <property type="nucleotide sequence ID" value="NZ_JBBPCO010000004.1"/>
</dbReference>
<reference evidence="3 4" key="1">
    <citation type="submission" date="2024-04" db="EMBL/GenBank/DDBJ databases">
        <authorList>
            <person name="Abashina T."/>
            <person name="Shaikin A."/>
        </authorList>
    </citation>
    <scope>NUCLEOTIDE SEQUENCE [LARGE SCALE GENOMIC DNA]</scope>
    <source>
        <strain evidence="3 4">AAFK</strain>
    </source>
</reference>
<sequence length="177" mass="19953">MYEPMLSLMADHNRWMNEKLYAVCAGIPDEARKRDLGAFFHSIHGTLNHLLLVDRLWLGRITGKPFPILSLDQELYADFDTLKREREDTDAVIAGFIAGLQPAHLAEPLTYTSFVKKESVTLPLGLILTHLFHHQTHHRGQITTLISQLGYDFGETDMIYMPGAGTAYFSTQPPAEA</sequence>
<comment type="caution">
    <text evidence="3">The sequence shown here is derived from an EMBL/GenBank/DDBJ whole genome shotgun (WGS) entry which is preliminary data.</text>
</comment>
<dbReference type="Pfam" id="PF05163">
    <property type="entry name" value="DinB"/>
    <property type="match status" value="1"/>
</dbReference>
<keyword evidence="4" id="KW-1185">Reference proteome</keyword>
<evidence type="ECO:0000256" key="2">
    <source>
        <dbReference type="ARBA" id="ARBA00022723"/>
    </source>
</evidence>
<gene>
    <name evidence="3" type="ORF">WOB96_05785</name>
</gene>
<accession>A0ABU9D6W9</accession>
<evidence type="ECO:0000313" key="4">
    <source>
        <dbReference type="Proteomes" id="UP001446205"/>
    </source>
</evidence>
<dbReference type="PANTHER" id="PTHR37302:SF1">
    <property type="entry name" value="PROTEIN DINB"/>
    <property type="match status" value="1"/>
</dbReference>
<dbReference type="Gene3D" id="1.20.120.450">
    <property type="entry name" value="dinb family like domain"/>
    <property type="match status" value="1"/>
</dbReference>
<dbReference type="SUPFAM" id="SSF109854">
    <property type="entry name" value="DinB/YfiT-like putative metalloenzymes"/>
    <property type="match status" value="1"/>
</dbReference>
<dbReference type="InterPro" id="IPR007837">
    <property type="entry name" value="DinB"/>
</dbReference>
<evidence type="ECO:0000313" key="3">
    <source>
        <dbReference type="EMBL" id="MEK8089274.1"/>
    </source>
</evidence>
<dbReference type="PANTHER" id="PTHR37302">
    <property type="entry name" value="SLR1116 PROTEIN"/>
    <property type="match status" value="1"/>
</dbReference>
<protein>
    <submittedName>
        <fullName evidence="3">DinB family protein</fullName>
    </submittedName>
</protein>
<dbReference type="EMBL" id="JBBPCO010000004">
    <property type="protein sequence ID" value="MEK8089274.1"/>
    <property type="molecule type" value="Genomic_DNA"/>
</dbReference>
<proteinExistence type="inferred from homology"/>
<evidence type="ECO:0000256" key="1">
    <source>
        <dbReference type="ARBA" id="ARBA00008635"/>
    </source>
</evidence>
<name>A0ABU9D6W9_9PROT</name>
<organism evidence="3 4">
    <name type="scientific">Thermithiobacillus plumbiphilus</name>
    <dbReference type="NCBI Taxonomy" id="1729899"/>
    <lineage>
        <taxon>Bacteria</taxon>
        <taxon>Pseudomonadati</taxon>
        <taxon>Pseudomonadota</taxon>
        <taxon>Acidithiobacillia</taxon>
        <taxon>Acidithiobacillales</taxon>
        <taxon>Thermithiobacillaceae</taxon>
        <taxon>Thermithiobacillus</taxon>
    </lineage>
</organism>
<keyword evidence="2" id="KW-0479">Metal-binding</keyword>
<dbReference type="InterPro" id="IPR034660">
    <property type="entry name" value="DinB/YfiT-like"/>
</dbReference>
<dbReference type="Proteomes" id="UP001446205">
    <property type="component" value="Unassembled WGS sequence"/>
</dbReference>